<accession>A0A2T0BPY4</accession>
<evidence type="ECO:0008006" key="4">
    <source>
        <dbReference type="Google" id="ProtNLM"/>
    </source>
</evidence>
<name>A0A2T0BPY4_9CLOT</name>
<gene>
    <name evidence="2" type="ORF">CLLU_11340</name>
</gene>
<protein>
    <recommendedName>
        <fullName evidence="4">DnaJ domain protein</fullName>
    </recommendedName>
</protein>
<dbReference type="AlphaFoldDB" id="A0A2T0BPY4"/>
<evidence type="ECO:0000313" key="2">
    <source>
        <dbReference type="EMBL" id="PRR85930.1"/>
    </source>
</evidence>
<dbReference type="Proteomes" id="UP000237798">
    <property type="component" value="Unassembled WGS sequence"/>
</dbReference>
<organism evidence="2 3">
    <name type="scientific">Clostridium luticellarii</name>
    <dbReference type="NCBI Taxonomy" id="1691940"/>
    <lineage>
        <taxon>Bacteria</taxon>
        <taxon>Bacillati</taxon>
        <taxon>Bacillota</taxon>
        <taxon>Clostridia</taxon>
        <taxon>Eubacteriales</taxon>
        <taxon>Clostridiaceae</taxon>
        <taxon>Clostridium</taxon>
    </lineage>
</organism>
<comment type="caution">
    <text evidence="2">The sequence shown here is derived from an EMBL/GenBank/DDBJ whole genome shotgun (WGS) entry which is preliminary data.</text>
</comment>
<dbReference type="SUPFAM" id="SSF46565">
    <property type="entry name" value="Chaperone J-domain"/>
    <property type="match status" value="1"/>
</dbReference>
<keyword evidence="3" id="KW-1185">Reference proteome</keyword>
<proteinExistence type="predicted"/>
<dbReference type="InterPro" id="IPR036869">
    <property type="entry name" value="J_dom_sf"/>
</dbReference>
<dbReference type="GO" id="GO:0006260">
    <property type="term" value="P:DNA replication"/>
    <property type="evidence" value="ECO:0007669"/>
    <property type="project" value="UniProtKB-KW"/>
</dbReference>
<evidence type="ECO:0000313" key="3">
    <source>
        <dbReference type="Proteomes" id="UP000237798"/>
    </source>
</evidence>
<sequence length="230" mass="28236">MIMCVKISKYLKGYRNKYSVDYCSDNGNKIHLFDFDEKEIFHAEETGDSSFYRYDIMSLLEEFKVFDKVQDKLNVQKKSFERMVIESVEDFYEYEFKDNFTKNQYRLHLRKEKENEIIKYMIYYEEEYDENFNDEEHFKKWYVNIINYNYNTNFNTYNEAKRFYKSQGWKEINKQRNSNPYHLTAEESELFKELLKAGFTKLAKKYHPDVKGDSEKMKMLNSLKEKLKND</sequence>
<evidence type="ECO:0000256" key="1">
    <source>
        <dbReference type="ARBA" id="ARBA00022705"/>
    </source>
</evidence>
<dbReference type="Gene3D" id="1.10.287.110">
    <property type="entry name" value="DnaJ domain"/>
    <property type="match status" value="1"/>
</dbReference>
<dbReference type="EMBL" id="PVXP01000010">
    <property type="protein sequence ID" value="PRR85930.1"/>
    <property type="molecule type" value="Genomic_DNA"/>
</dbReference>
<keyword evidence="1" id="KW-0235">DNA replication</keyword>
<reference evidence="2 3" key="1">
    <citation type="submission" date="2018-03" db="EMBL/GenBank/DDBJ databases">
        <title>Genome sequence of Clostridium luticellarii DSM 29923.</title>
        <authorList>
            <person name="Poehlein A."/>
            <person name="Daniel R."/>
        </authorList>
    </citation>
    <scope>NUCLEOTIDE SEQUENCE [LARGE SCALE GENOMIC DNA]</scope>
    <source>
        <strain evidence="2 3">DSM 29923</strain>
    </source>
</reference>